<dbReference type="EMBL" id="UGYK01000002">
    <property type="protein sequence ID" value="SUI78073.1"/>
    <property type="molecule type" value="Genomic_DNA"/>
</dbReference>
<evidence type="ECO:0008006" key="3">
    <source>
        <dbReference type="Google" id="ProtNLM"/>
    </source>
</evidence>
<reference evidence="1 2" key="1">
    <citation type="submission" date="2018-06" db="EMBL/GenBank/DDBJ databases">
        <authorList>
            <consortium name="Pathogen Informatics"/>
            <person name="Doyle S."/>
        </authorList>
    </citation>
    <scope>NUCLEOTIDE SEQUENCE [LARGE SCALE GENOMIC DNA]</scope>
    <source>
        <strain evidence="1 2">NCTC10211</strain>
    </source>
</reference>
<accession>A0A380AEA2</accession>
<proteinExistence type="predicted"/>
<dbReference type="AlphaFoldDB" id="A0A380AEA2"/>
<name>A0A380AEA2_SERMA</name>
<organism evidence="1 2">
    <name type="scientific">Serratia marcescens</name>
    <dbReference type="NCBI Taxonomy" id="615"/>
    <lineage>
        <taxon>Bacteria</taxon>
        <taxon>Pseudomonadati</taxon>
        <taxon>Pseudomonadota</taxon>
        <taxon>Gammaproteobacteria</taxon>
        <taxon>Enterobacterales</taxon>
        <taxon>Yersiniaceae</taxon>
        <taxon>Serratia</taxon>
    </lineage>
</organism>
<sequence>MSKNNVLVISECKYSYVGLSVLLKKHYGAYDIRLFSDFMHGGAKAEKITKHDIALIFTSQNLEQSVNVIESLVSLHQQYNSKTRLLVFYDDERVVKLLSILGISVELVSTRIPLYSLQEKIQRLLESKEPGGIRVQKTRRAQPAESDVIFNLLRGDSLLHIAEKTRHAPRKPSSRKKYSAMKKLRLRSMSTIFRRRKINILACCAARRAATPFRQVKLNVTTGDKAATDTQHPLLLVTICTRIIRESCRVD</sequence>
<gene>
    <name evidence="1" type="ORF">NCTC10211_04983</name>
</gene>
<evidence type="ECO:0000313" key="1">
    <source>
        <dbReference type="EMBL" id="SUI78073.1"/>
    </source>
</evidence>
<protein>
    <recommendedName>
        <fullName evidence="3">LuxR family transcriptional regulator</fullName>
    </recommendedName>
</protein>
<evidence type="ECO:0000313" key="2">
    <source>
        <dbReference type="Proteomes" id="UP000254765"/>
    </source>
</evidence>
<dbReference type="Proteomes" id="UP000254765">
    <property type="component" value="Unassembled WGS sequence"/>
</dbReference>